<dbReference type="AlphaFoldDB" id="A0A1X6Y5F4"/>
<dbReference type="Proteomes" id="UP000193207">
    <property type="component" value="Unassembled WGS sequence"/>
</dbReference>
<feature type="signal peptide" evidence="1">
    <location>
        <begin position="1"/>
        <end position="25"/>
    </location>
</feature>
<organism evidence="2 3">
    <name type="scientific">Roseovarius halotolerans</name>
    <dbReference type="NCBI Taxonomy" id="505353"/>
    <lineage>
        <taxon>Bacteria</taxon>
        <taxon>Pseudomonadati</taxon>
        <taxon>Pseudomonadota</taxon>
        <taxon>Alphaproteobacteria</taxon>
        <taxon>Rhodobacterales</taxon>
        <taxon>Roseobacteraceae</taxon>
        <taxon>Roseovarius</taxon>
    </lineage>
</organism>
<dbReference type="EMBL" id="FWFU01000001">
    <property type="protein sequence ID" value="SLN11315.1"/>
    <property type="molecule type" value="Genomic_DNA"/>
</dbReference>
<keyword evidence="1" id="KW-0732">Signal</keyword>
<name>A0A1X6Y5F4_9RHOB</name>
<reference evidence="2 3" key="1">
    <citation type="submission" date="2017-03" db="EMBL/GenBank/DDBJ databases">
        <authorList>
            <person name="Afonso C.L."/>
            <person name="Miller P.J."/>
            <person name="Scott M.A."/>
            <person name="Spackman E."/>
            <person name="Goraichik I."/>
            <person name="Dimitrov K.M."/>
            <person name="Suarez D.L."/>
            <person name="Swayne D.E."/>
        </authorList>
    </citation>
    <scope>NUCLEOTIDE SEQUENCE [LARGE SCALE GENOMIC DNA]</scope>
    <source>
        <strain evidence="2 3">CECT 8110</strain>
    </source>
</reference>
<accession>A0A1X6Y5F4</accession>
<feature type="chain" id="PRO_5013027523" description="TMhelix containing protein" evidence="1">
    <location>
        <begin position="26"/>
        <end position="49"/>
    </location>
</feature>
<evidence type="ECO:0000313" key="3">
    <source>
        <dbReference type="Proteomes" id="UP000193207"/>
    </source>
</evidence>
<evidence type="ECO:0000256" key="1">
    <source>
        <dbReference type="SAM" id="SignalP"/>
    </source>
</evidence>
<gene>
    <name evidence="2" type="ORF">ROH8110_00086</name>
</gene>
<proteinExistence type="predicted"/>
<sequence length="49" mass="5060">MSSFQAFLATAAALTITYGAVGAFAWSAVDAVHDEICANLNGPIPENCE</sequence>
<evidence type="ECO:0008006" key="4">
    <source>
        <dbReference type="Google" id="ProtNLM"/>
    </source>
</evidence>
<protein>
    <recommendedName>
        <fullName evidence="4">TMhelix containing protein</fullName>
    </recommendedName>
</protein>
<keyword evidence="3" id="KW-1185">Reference proteome</keyword>
<evidence type="ECO:0000313" key="2">
    <source>
        <dbReference type="EMBL" id="SLN11315.1"/>
    </source>
</evidence>